<keyword evidence="1" id="KW-0805">Transcription regulation</keyword>
<evidence type="ECO:0000256" key="3">
    <source>
        <dbReference type="SAM" id="MobiDB-lite"/>
    </source>
</evidence>
<gene>
    <name evidence="6" type="ORF">ACEZDJ_14995</name>
</gene>
<dbReference type="NCBIfam" id="NF004548">
    <property type="entry name" value="PRK05892.1"/>
    <property type="match status" value="1"/>
</dbReference>
<dbReference type="InterPro" id="IPR022691">
    <property type="entry name" value="Tscrpt_elong_fac_GreA/B_N"/>
</dbReference>
<organism evidence="6 7">
    <name type="scientific">Streptacidiphilus cavernicola</name>
    <dbReference type="NCBI Taxonomy" id="3342716"/>
    <lineage>
        <taxon>Bacteria</taxon>
        <taxon>Bacillati</taxon>
        <taxon>Actinomycetota</taxon>
        <taxon>Actinomycetes</taxon>
        <taxon>Kitasatosporales</taxon>
        <taxon>Streptomycetaceae</taxon>
        <taxon>Streptacidiphilus</taxon>
    </lineage>
</organism>
<evidence type="ECO:0000256" key="2">
    <source>
        <dbReference type="ARBA" id="ARBA00023163"/>
    </source>
</evidence>
<dbReference type="Pfam" id="PF03449">
    <property type="entry name" value="GreA_GreB_N"/>
    <property type="match status" value="1"/>
</dbReference>
<dbReference type="Pfam" id="PF01272">
    <property type="entry name" value="GreA_GreB"/>
    <property type="match status" value="1"/>
</dbReference>
<evidence type="ECO:0000256" key="1">
    <source>
        <dbReference type="ARBA" id="ARBA00023015"/>
    </source>
</evidence>
<protein>
    <submittedName>
        <fullName evidence="6">GreA/GreB family elongation factor</fullName>
    </submittedName>
</protein>
<evidence type="ECO:0000313" key="6">
    <source>
        <dbReference type="EMBL" id="MFC1402592.1"/>
    </source>
</evidence>
<sequence length="164" mass="17112">MAKEAGMRGAGVDGEAEPISDTARRALERDLAKLRAERQKVAATLGDADEAGDSADQADELQRADDLTALDDRIAELETRLRQSALAGPPRTDVVGVGSTATVRFGDDSTQAIQIGEVAEELDETLVTADSPLGRALLGHRVGETVAYATPRGQDTATVLTIGG</sequence>
<dbReference type="InterPro" id="IPR001437">
    <property type="entry name" value="Tscrpt_elong_fac_GreA/B_C"/>
</dbReference>
<comment type="caution">
    <text evidence="6">The sequence shown here is derived from an EMBL/GenBank/DDBJ whole genome shotgun (WGS) entry which is preliminary data.</text>
</comment>
<reference evidence="6 7" key="1">
    <citation type="submission" date="2024-09" db="EMBL/GenBank/DDBJ databases">
        <authorList>
            <person name="Lee S.D."/>
        </authorList>
    </citation>
    <scope>NUCLEOTIDE SEQUENCE [LARGE SCALE GENOMIC DNA]</scope>
    <source>
        <strain evidence="6 7">N1-5</strain>
    </source>
</reference>
<feature type="compositionally biased region" description="Acidic residues" evidence="3">
    <location>
        <begin position="47"/>
        <end position="59"/>
    </location>
</feature>
<dbReference type="InterPro" id="IPR036953">
    <property type="entry name" value="GreA/GreB_C_sf"/>
</dbReference>
<dbReference type="SUPFAM" id="SSF54534">
    <property type="entry name" value="FKBP-like"/>
    <property type="match status" value="1"/>
</dbReference>
<keyword evidence="7" id="KW-1185">Reference proteome</keyword>
<evidence type="ECO:0000259" key="4">
    <source>
        <dbReference type="Pfam" id="PF01272"/>
    </source>
</evidence>
<dbReference type="RefSeq" id="WP_232242108.1">
    <property type="nucleotide sequence ID" value="NZ_JBHEZZ010000007.1"/>
</dbReference>
<feature type="region of interest" description="Disordered" evidence="3">
    <location>
        <begin position="38"/>
        <end position="59"/>
    </location>
</feature>
<feature type="domain" description="Transcription elongation factor GreA/GreB C-terminal" evidence="4">
    <location>
        <begin position="92"/>
        <end position="162"/>
    </location>
</feature>
<evidence type="ECO:0000259" key="5">
    <source>
        <dbReference type="Pfam" id="PF03449"/>
    </source>
</evidence>
<keyword evidence="6" id="KW-0251">Elongation factor</keyword>
<dbReference type="Gene3D" id="1.10.287.180">
    <property type="entry name" value="Transcription elongation factor, GreA/GreB, N-terminal domain"/>
    <property type="match status" value="1"/>
</dbReference>
<dbReference type="Proteomes" id="UP001592528">
    <property type="component" value="Unassembled WGS sequence"/>
</dbReference>
<keyword evidence="6" id="KW-0648">Protein biosynthesis</keyword>
<proteinExistence type="predicted"/>
<dbReference type="SUPFAM" id="SSF46557">
    <property type="entry name" value="GreA transcript cleavage protein, N-terminal domain"/>
    <property type="match status" value="1"/>
</dbReference>
<dbReference type="PANTHER" id="PTHR30437:SF4">
    <property type="entry name" value="TRANSCRIPTION ELONGATION FACTOR GREA"/>
    <property type="match status" value="1"/>
</dbReference>
<feature type="domain" description="Transcription elongation factor GreA/GreB N-terminal" evidence="5">
    <location>
        <begin position="18"/>
        <end position="83"/>
    </location>
</feature>
<feature type="region of interest" description="Disordered" evidence="3">
    <location>
        <begin position="1"/>
        <end position="24"/>
    </location>
</feature>
<dbReference type="EMBL" id="JBHEZZ010000007">
    <property type="protein sequence ID" value="MFC1402592.1"/>
    <property type="molecule type" value="Genomic_DNA"/>
</dbReference>
<name>A0ABV6UMB2_9ACTN</name>
<accession>A0ABV6UMB2</accession>
<dbReference type="PANTHER" id="PTHR30437">
    <property type="entry name" value="TRANSCRIPTION ELONGATION FACTOR GREA"/>
    <property type="match status" value="1"/>
</dbReference>
<dbReference type="InterPro" id="IPR036805">
    <property type="entry name" value="Tscrpt_elong_fac_GreA/B_N_sf"/>
</dbReference>
<dbReference type="PIRSF" id="PIRSF006092">
    <property type="entry name" value="GreA_GreB"/>
    <property type="match status" value="1"/>
</dbReference>
<evidence type="ECO:0000313" key="7">
    <source>
        <dbReference type="Proteomes" id="UP001592528"/>
    </source>
</evidence>
<dbReference type="Gene3D" id="3.10.50.30">
    <property type="entry name" value="Transcription elongation factor, GreA/GreB, C-terminal domain"/>
    <property type="match status" value="1"/>
</dbReference>
<dbReference type="InterPro" id="IPR023459">
    <property type="entry name" value="Tscrpt_elong_fac_GreA/B_fam"/>
</dbReference>
<keyword evidence="2" id="KW-0804">Transcription</keyword>
<dbReference type="GO" id="GO:0003746">
    <property type="term" value="F:translation elongation factor activity"/>
    <property type="evidence" value="ECO:0007669"/>
    <property type="project" value="UniProtKB-KW"/>
</dbReference>